<keyword evidence="3 4" id="KW-0012">Acyltransferase</keyword>
<evidence type="ECO:0000256" key="3">
    <source>
        <dbReference type="ARBA" id="ARBA00023315"/>
    </source>
</evidence>
<name>A0AAE9XHG2_9ENTE</name>
<gene>
    <name evidence="5" type="ORF">PML95_06350</name>
</gene>
<dbReference type="InterPro" id="IPR028345">
    <property type="entry name" value="Antibiotic_NAT-like"/>
</dbReference>
<keyword evidence="2 4" id="KW-0808">Transferase</keyword>
<dbReference type="Pfam" id="PF02522">
    <property type="entry name" value="Antibiotic_NAT"/>
    <property type="match status" value="1"/>
</dbReference>
<evidence type="ECO:0000313" key="6">
    <source>
        <dbReference type="Proteomes" id="UP001179600"/>
    </source>
</evidence>
<proteinExistence type="inferred from homology"/>
<dbReference type="SUPFAM" id="SSF110710">
    <property type="entry name" value="TTHA0583/YokD-like"/>
    <property type="match status" value="1"/>
</dbReference>
<dbReference type="GO" id="GO:0046677">
    <property type="term" value="P:response to antibiotic"/>
    <property type="evidence" value="ECO:0007669"/>
    <property type="project" value="UniProtKB-KW"/>
</dbReference>
<dbReference type="Proteomes" id="UP001179600">
    <property type="component" value="Chromosome"/>
</dbReference>
<evidence type="ECO:0000256" key="1">
    <source>
        <dbReference type="ARBA" id="ARBA00006383"/>
    </source>
</evidence>
<dbReference type="EMBL" id="CP116507">
    <property type="protein sequence ID" value="WCG22020.1"/>
    <property type="molecule type" value="Genomic_DNA"/>
</dbReference>
<keyword evidence="4" id="KW-0046">Antibiotic resistance</keyword>
<comment type="catalytic activity">
    <reaction evidence="4">
        <text>a 2-deoxystreptamine antibiotic + acetyl-CoA = an N(3)-acetyl-2-deoxystreptamine antibiotic + CoA + H(+)</text>
        <dbReference type="Rhea" id="RHEA:12665"/>
        <dbReference type="ChEBI" id="CHEBI:15378"/>
        <dbReference type="ChEBI" id="CHEBI:57287"/>
        <dbReference type="ChEBI" id="CHEBI:57288"/>
        <dbReference type="ChEBI" id="CHEBI:57921"/>
        <dbReference type="ChEBI" id="CHEBI:77452"/>
        <dbReference type="EC" id="2.3.1.81"/>
    </reaction>
</comment>
<evidence type="ECO:0000256" key="2">
    <source>
        <dbReference type="ARBA" id="ARBA00022679"/>
    </source>
</evidence>
<accession>A0AAE9XHG2</accession>
<dbReference type="EC" id="2.3.1.-" evidence="4"/>
<protein>
    <recommendedName>
        <fullName evidence="4">Aminoglycoside N(3)-acetyltransferase</fullName>
        <ecNumber evidence="4">2.3.1.-</ecNumber>
    </recommendedName>
</protein>
<dbReference type="AlphaFoldDB" id="A0AAE9XHG2"/>
<dbReference type="GO" id="GO:0046353">
    <property type="term" value="F:aminoglycoside 3-N-acetyltransferase activity"/>
    <property type="evidence" value="ECO:0007669"/>
    <property type="project" value="UniProtKB-EC"/>
</dbReference>
<reference evidence="5" key="1">
    <citation type="submission" date="2023-01" db="EMBL/GenBank/DDBJ databases">
        <title>Oxazolidinone resistance genes in florfenicol resistant enterococci from beef cattle and veal calves at slaughter.</title>
        <authorList>
            <person name="Biggel M."/>
        </authorList>
    </citation>
    <scope>NUCLEOTIDE SEQUENCE</scope>
    <source>
        <strain evidence="5">K204-1</strain>
    </source>
</reference>
<comment type="similarity">
    <text evidence="1 4">Belongs to the antibiotic N-acetyltransferase family.</text>
</comment>
<sequence length="261" mass="29630">MHTVKSLKKDFEKLGLLPTDTVLVHTSVKAVGPMENGVDTLIDALMSYLNEGLLLVPTHTWRQINEEKPIFNPETEQPCIGIMPEIFRHREGVKRSWHPTHSLAAYGKPSEVDIFTEGAEKFDTPAPPNGWIGHMLDRKAKVLLIGVNHNRNTFIHGIEEIVDVPDRMTIERQPLKVKVNGQVIDSPQRRHYGSTSEKYNKLYQPFLDYGVAVEGKIGDATSQLCDTVKMTEFVTYLLNQEISLFSHFEPIPESYLPKDRV</sequence>
<organism evidence="5 6">
    <name type="scientific">Vagococcus lutrae</name>
    <dbReference type="NCBI Taxonomy" id="81947"/>
    <lineage>
        <taxon>Bacteria</taxon>
        <taxon>Bacillati</taxon>
        <taxon>Bacillota</taxon>
        <taxon>Bacilli</taxon>
        <taxon>Lactobacillales</taxon>
        <taxon>Enterococcaceae</taxon>
        <taxon>Vagococcus</taxon>
    </lineage>
</organism>
<dbReference type="RefSeq" id="WP_272163075.1">
    <property type="nucleotide sequence ID" value="NZ_CP116507.1"/>
</dbReference>
<dbReference type="PANTHER" id="PTHR11104">
    <property type="entry name" value="AMINOGLYCOSIDE N3-ACETYLTRANSFERASE"/>
    <property type="match status" value="1"/>
</dbReference>
<dbReference type="PANTHER" id="PTHR11104:SF0">
    <property type="entry name" value="SPBETA PROPHAGE-DERIVED AMINOGLYCOSIDE N(3')-ACETYLTRANSFERASE-LIKE PROTEIN YOKD"/>
    <property type="match status" value="1"/>
</dbReference>
<evidence type="ECO:0000313" key="5">
    <source>
        <dbReference type="EMBL" id="WCG22020.1"/>
    </source>
</evidence>
<evidence type="ECO:0000256" key="4">
    <source>
        <dbReference type="RuleBase" id="RU365031"/>
    </source>
</evidence>
<dbReference type="InterPro" id="IPR003679">
    <property type="entry name" value="Amioglycoside_AcTrfase"/>
</dbReference>